<comment type="caution">
    <text evidence="5">The sequence shown here is derived from an EMBL/GenBank/DDBJ whole genome shotgun (WGS) entry which is preliminary data.</text>
</comment>
<dbReference type="InterPro" id="IPR012328">
    <property type="entry name" value="Chalcone/stilbene_synt_C"/>
</dbReference>
<dbReference type="InterPro" id="IPR011141">
    <property type="entry name" value="Polyketide_synthase_type-III"/>
</dbReference>
<reference evidence="6" key="1">
    <citation type="journal article" date="2019" name="Int. J. Syst. Evol. Microbiol.">
        <title>The Global Catalogue of Microorganisms (GCM) 10K type strain sequencing project: providing services to taxonomists for standard genome sequencing and annotation.</title>
        <authorList>
            <consortium name="The Broad Institute Genomics Platform"/>
            <consortium name="The Broad Institute Genome Sequencing Center for Infectious Disease"/>
            <person name="Wu L."/>
            <person name="Ma J."/>
        </authorList>
    </citation>
    <scope>NUCLEOTIDE SEQUENCE [LARGE SCALE GENOMIC DNA]</scope>
    <source>
        <strain evidence="6">CGMCC 1.15111</strain>
    </source>
</reference>
<dbReference type="SUPFAM" id="SSF53901">
    <property type="entry name" value="Thiolase-like"/>
    <property type="match status" value="1"/>
</dbReference>
<keyword evidence="2" id="KW-0808">Transferase</keyword>
<dbReference type="PANTHER" id="PTHR11877">
    <property type="entry name" value="HYDROXYMETHYLGLUTARYL-COA SYNTHASE"/>
    <property type="match status" value="1"/>
</dbReference>
<evidence type="ECO:0000256" key="1">
    <source>
        <dbReference type="ARBA" id="ARBA00005531"/>
    </source>
</evidence>
<name>A0ABQ3I6E9_9BACT</name>
<evidence type="ECO:0000259" key="4">
    <source>
        <dbReference type="Pfam" id="PF02797"/>
    </source>
</evidence>
<evidence type="ECO:0000256" key="2">
    <source>
        <dbReference type="ARBA" id="ARBA00022679"/>
    </source>
</evidence>
<evidence type="ECO:0000259" key="3">
    <source>
        <dbReference type="Pfam" id="PF00195"/>
    </source>
</evidence>
<dbReference type="Pfam" id="PF00195">
    <property type="entry name" value="Chal_sti_synt_N"/>
    <property type="match status" value="1"/>
</dbReference>
<evidence type="ECO:0000313" key="6">
    <source>
        <dbReference type="Proteomes" id="UP000658258"/>
    </source>
</evidence>
<dbReference type="InterPro" id="IPR016039">
    <property type="entry name" value="Thiolase-like"/>
</dbReference>
<dbReference type="Pfam" id="PF02797">
    <property type="entry name" value="Chal_sti_synt_C"/>
    <property type="match status" value="1"/>
</dbReference>
<dbReference type="Proteomes" id="UP000658258">
    <property type="component" value="Unassembled WGS sequence"/>
</dbReference>
<protein>
    <submittedName>
        <fullName evidence="5">Chalcone synthase</fullName>
    </submittedName>
</protein>
<gene>
    <name evidence="5" type="ORF">GCM10011340_06790</name>
</gene>
<keyword evidence="6" id="KW-1185">Reference proteome</keyword>
<proteinExistence type="inferred from homology"/>
<dbReference type="CDD" id="cd00831">
    <property type="entry name" value="CHS_like"/>
    <property type="match status" value="1"/>
</dbReference>
<dbReference type="InterPro" id="IPR001099">
    <property type="entry name" value="Chalcone/stilbene_synt_N"/>
</dbReference>
<evidence type="ECO:0000313" key="5">
    <source>
        <dbReference type="EMBL" id="GHE54753.1"/>
    </source>
</evidence>
<feature type="domain" description="Chalcone/stilbene synthase C-terminal" evidence="4">
    <location>
        <begin position="209"/>
        <end position="342"/>
    </location>
</feature>
<dbReference type="PANTHER" id="PTHR11877:SF46">
    <property type="entry name" value="TYPE III POLYKETIDE SYNTHASE A"/>
    <property type="match status" value="1"/>
</dbReference>
<comment type="similarity">
    <text evidence="1">Belongs to the thiolase-like superfamily. Chalcone/stilbene synthases family.</text>
</comment>
<dbReference type="EMBL" id="BNAG01000001">
    <property type="protein sequence ID" value="GHE54753.1"/>
    <property type="molecule type" value="Genomic_DNA"/>
</dbReference>
<feature type="domain" description="Chalcone/stilbene synthase N-terminal" evidence="3">
    <location>
        <begin position="14"/>
        <end position="190"/>
    </location>
</feature>
<organism evidence="5 6">
    <name type="scientific">Roseivirga thermotolerans</name>
    <dbReference type="NCBI Taxonomy" id="1758176"/>
    <lineage>
        <taxon>Bacteria</taxon>
        <taxon>Pseudomonadati</taxon>
        <taxon>Bacteroidota</taxon>
        <taxon>Cytophagia</taxon>
        <taxon>Cytophagales</taxon>
        <taxon>Roseivirgaceae</taxon>
        <taxon>Roseivirga</taxon>
    </lineage>
</organism>
<accession>A0ABQ3I6E9</accession>
<sequence>MGKAHGFTGSALNRLQALYRATGIRQRYSVISDYQQADSRKWNFYPNSEQLEPFPTTSHRADLYRKNAARLSVRATQEALQQTHLVASDFTHLITVSCTGMYAPGLDIDLVHELGLNTSIQRSCINFMGCYAAFTAIKLGDQICKANENAKVLIVATELCTIHFQKSGDDDNLLANAIFGDGSAALVMSSQRADSLQPTVLSPEAFLNDIYPEGADEMAWGIGNFGFEMKLSAYVPTLIEKGIGHLVTRLLASTSNQRIDHYALHPGGKKILEVIEKALGIEKHADWAGRKVLAEYGNMSSPTILFVLKMLWESLDSNHKDHRVLALAFGPGLTMESMLLRLV</sequence>
<dbReference type="PIRSF" id="PIRSF000451">
    <property type="entry name" value="PKS_III"/>
    <property type="match status" value="1"/>
</dbReference>
<dbReference type="Gene3D" id="3.40.47.10">
    <property type="match status" value="2"/>
</dbReference>